<dbReference type="AlphaFoldDB" id="A0A917EF24"/>
<name>A0A917EF24_9RHOB</name>
<dbReference type="Proteomes" id="UP000612855">
    <property type="component" value="Unassembled WGS sequence"/>
</dbReference>
<keyword evidence="2 5" id="KW-0812">Transmembrane</keyword>
<dbReference type="GO" id="GO:0016020">
    <property type="term" value="C:membrane"/>
    <property type="evidence" value="ECO:0007669"/>
    <property type="project" value="UniProtKB-SubCell"/>
</dbReference>
<comment type="subcellular location">
    <subcellularLocation>
        <location evidence="1">Membrane</location>
        <topology evidence="1">Multi-pass membrane protein</topology>
    </subcellularLocation>
</comment>
<evidence type="ECO:0000259" key="6">
    <source>
        <dbReference type="Pfam" id="PF06271"/>
    </source>
</evidence>
<evidence type="ECO:0000313" key="8">
    <source>
        <dbReference type="Proteomes" id="UP000612855"/>
    </source>
</evidence>
<keyword evidence="8" id="KW-1185">Reference proteome</keyword>
<reference evidence="8" key="1">
    <citation type="journal article" date="2019" name="Int. J. Syst. Evol. Microbiol.">
        <title>The Global Catalogue of Microorganisms (GCM) 10K type strain sequencing project: providing services to taxonomists for standard genome sequencing and annotation.</title>
        <authorList>
            <consortium name="The Broad Institute Genomics Platform"/>
            <consortium name="The Broad Institute Genome Sequencing Center for Infectious Disease"/>
            <person name="Wu L."/>
            <person name="Ma J."/>
        </authorList>
    </citation>
    <scope>NUCLEOTIDE SEQUENCE [LARGE SCALE GENOMIC DNA]</scope>
    <source>
        <strain evidence="8">CGMCC 1.12664</strain>
    </source>
</reference>
<protein>
    <submittedName>
        <fullName evidence="7">RDD family protein</fullName>
    </submittedName>
</protein>
<dbReference type="Pfam" id="PF06271">
    <property type="entry name" value="RDD"/>
    <property type="match status" value="1"/>
</dbReference>
<accession>A0A917EF24</accession>
<keyword evidence="3 5" id="KW-1133">Transmembrane helix</keyword>
<evidence type="ECO:0000256" key="1">
    <source>
        <dbReference type="ARBA" id="ARBA00004141"/>
    </source>
</evidence>
<evidence type="ECO:0000256" key="2">
    <source>
        <dbReference type="ARBA" id="ARBA00022692"/>
    </source>
</evidence>
<organism evidence="7 8">
    <name type="scientific">Primorskyibacter flagellatus</name>
    <dbReference type="NCBI Taxonomy" id="1387277"/>
    <lineage>
        <taxon>Bacteria</taxon>
        <taxon>Pseudomonadati</taxon>
        <taxon>Pseudomonadota</taxon>
        <taxon>Alphaproteobacteria</taxon>
        <taxon>Rhodobacterales</taxon>
        <taxon>Roseobacteraceae</taxon>
        <taxon>Primorskyibacter</taxon>
    </lineage>
</organism>
<feature type="transmembrane region" description="Helical" evidence="5">
    <location>
        <begin position="26"/>
        <end position="50"/>
    </location>
</feature>
<evidence type="ECO:0000256" key="3">
    <source>
        <dbReference type="ARBA" id="ARBA00022989"/>
    </source>
</evidence>
<feature type="transmembrane region" description="Helical" evidence="5">
    <location>
        <begin position="57"/>
        <end position="80"/>
    </location>
</feature>
<proteinExistence type="predicted"/>
<evidence type="ECO:0000256" key="5">
    <source>
        <dbReference type="SAM" id="Phobius"/>
    </source>
</evidence>
<comment type="caution">
    <text evidence="7">The sequence shown here is derived from an EMBL/GenBank/DDBJ whole genome shotgun (WGS) entry which is preliminary data.</text>
</comment>
<dbReference type="InterPro" id="IPR010432">
    <property type="entry name" value="RDD"/>
</dbReference>
<feature type="domain" description="RDD" evidence="6">
    <location>
        <begin position="23"/>
        <end position="137"/>
    </location>
</feature>
<sequence>MTAQTWTIPDPQVQPEFYADIPLKRLLAWVVDCVLIGLTVALIVPFTAFVGLFFLPLMFLVIGFLYRWMTLAGGSATWGMRLMSVEMRDGYGRRFDGGTAFLHTLGYSVSLAFPVLQVISVIMMLTGSRAQGLTDNVLGTVAINRSAAF</sequence>
<dbReference type="RefSeq" id="WP_188476923.1">
    <property type="nucleotide sequence ID" value="NZ_BMFJ01000001.1"/>
</dbReference>
<dbReference type="EMBL" id="BMFJ01000001">
    <property type="protein sequence ID" value="GGE26672.1"/>
    <property type="molecule type" value="Genomic_DNA"/>
</dbReference>
<feature type="transmembrane region" description="Helical" evidence="5">
    <location>
        <begin position="100"/>
        <end position="125"/>
    </location>
</feature>
<evidence type="ECO:0000256" key="4">
    <source>
        <dbReference type="ARBA" id="ARBA00023136"/>
    </source>
</evidence>
<gene>
    <name evidence="7" type="ORF">GCM10011360_13780</name>
</gene>
<keyword evidence="4 5" id="KW-0472">Membrane</keyword>
<evidence type="ECO:0000313" key="7">
    <source>
        <dbReference type="EMBL" id="GGE26672.1"/>
    </source>
</evidence>